<feature type="chain" id="PRO_5020377766" evidence="2">
    <location>
        <begin position="25"/>
        <end position="323"/>
    </location>
</feature>
<evidence type="ECO:0000256" key="1">
    <source>
        <dbReference type="ARBA" id="ARBA00006987"/>
    </source>
</evidence>
<feature type="signal peptide" evidence="2">
    <location>
        <begin position="1"/>
        <end position="24"/>
    </location>
</feature>
<dbReference type="PANTHER" id="PTHR42928:SF5">
    <property type="entry name" value="BLR1237 PROTEIN"/>
    <property type="match status" value="1"/>
</dbReference>
<evidence type="ECO:0000256" key="2">
    <source>
        <dbReference type="SAM" id="SignalP"/>
    </source>
</evidence>
<dbReference type="EMBL" id="SKBM01000002">
    <property type="protein sequence ID" value="TCZ66104.1"/>
    <property type="molecule type" value="Genomic_DNA"/>
</dbReference>
<keyword evidence="2" id="KW-0732">Signal</keyword>
<dbReference type="CDD" id="cd07012">
    <property type="entry name" value="PBP2_Bug_TTT"/>
    <property type="match status" value="1"/>
</dbReference>
<keyword evidence="4" id="KW-1185">Reference proteome</keyword>
<gene>
    <name evidence="3" type="ORF">EXY23_03245</name>
</gene>
<accession>A0A4R4DTF4</accession>
<organism evidence="3 4">
    <name type="scientific">Roseicella aquatilis</name>
    <dbReference type="NCBI Taxonomy" id="2527868"/>
    <lineage>
        <taxon>Bacteria</taxon>
        <taxon>Pseudomonadati</taxon>
        <taxon>Pseudomonadota</taxon>
        <taxon>Alphaproteobacteria</taxon>
        <taxon>Acetobacterales</taxon>
        <taxon>Roseomonadaceae</taxon>
        <taxon>Roseicella</taxon>
    </lineage>
</organism>
<proteinExistence type="inferred from homology"/>
<reference evidence="3 4" key="1">
    <citation type="submission" date="2019-03" db="EMBL/GenBank/DDBJ databases">
        <title>Paracraurococcus aquatilis NE82 genome sequence.</title>
        <authorList>
            <person name="Zhao Y."/>
            <person name="Du Z."/>
        </authorList>
    </citation>
    <scope>NUCLEOTIDE SEQUENCE [LARGE SCALE GENOMIC DNA]</scope>
    <source>
        <strain evidence="3 4">NE82</strain>
    </source>
</reference>
<dbReference type="PANTHER" id="PTHR42928">
    <property type="entry name" value="TRICARBOXYLATE-BINDING PROTEIN"/>
    <property type="match status" value="1"/>
</dbReference>
<evidence type="ECO:0000313" key="4">
    <source>
        <dbReference type="Proteomes" id="UP000295023"/>
    </source>
</evidence>
<dbReference type="SUPFAM" id="SSF53850">
    <property type="entry name" value="Periplasmic binding protein-like II"/>
    <property type="match status" value="1"/>
</dbReference>
<name>A0A4R4DTF4_9PROT</name>
<comment type="similarity">
    <text evidence="1">Belongs to the UPF0065 (bug) family.</text>
</comment>
<dbReference type="InterPro" id="IPR042100">
    <property type="entry name" value="Bug_dom1"/>
</dbReference>
<protein>
    <submittedName>
        <fullName evidence="3">Tripartite tricarboxylate transporter substrate binding protein</fullName>
    </submittedName>
</protein>
<dbReference type="Proteomes" id="UP000295023">
    <property type="component" value="Unassembled WGS sequence"/>
</dbReference>
<dbReference type="OrthoDB" id="9780943at2"/>
<dbReference type="Gene3D" id="3.40.190.150">
    <property type="entry name" value="Bordetella uptake gene, domain 1"/>
    <property type="match status" value="1"/>
</dbReference>
<dbReference type="InterPro" id="IPR005064">
    <property type="entry name" value="BUG"/>
</dbReference>
<dbReference type="PIRSF" id="PIRSF017082">
    <property type="entry name" value="YflP"/>
    <property type="match status" value="1"/>
</dbReference>
<sequence>MTFARRALLAAPALLLAGRARAQAAWPERPVRFVVPFPPGSTPDITGRAVATHLTQVFGQPFVVENRAGAGGNIGTDAVARARDGHVIGLTINGPLSTAKALYPDLPYDPARDLAIASLLVRAAQLLVVHPSVPAADLAGFIAHVRANPGKLSFGSVGSGSGGHLAMADLMARSGLDMVHVPYRGFPQATLDLVAGRIEAMVIVSAGILPQLREGRVRALAVTAERRMPQAPEVPTLAEAGIPDAESYAWNALIAPAATPAERVARLAAEAGRALSEPQTRAALEAGGFEVVASGPEAAARFVAAETARWSGLIARLGIRAEA</sequence>
<comment type="caution">
    <text evidence="3">The sequence shown here is derived from an EMBL/GenBank/DDBJ whole genome shotgun (WGS) entry which is preliminary data.</text>
</comment>
<dbReference type="RefSeq" id="WP_132284484.1">
    <property type="nucleotide sequence ID" value="NZ_SKBM01000002.1"/>
</dbReference>
<dbReference type="Gene3D" id="3.40.190.10">
    <property type="entry name" value="Periplasmic binding protein-like II"/>
    <property type="match status" value="1"/>
</dbReference>
<dbReference type="Pfam" id="PF03401">
    <property type="entry name" value="TctC"/>
    <property type="match status" value="1"/>
</dbReference>
<evidence type="ECO:0000313" key="3">
    <source>
        <dbReference type="EMBL" id="TCZ66104.1"/>
    </source>
</evidence>
<dbReference type="AlphaFoldDB" id="A0A4R4DTF4"/>